<dbReference type="InterPro" id="IPR020845">
    <property type="entry name" value="AMP-binding_CS"/>
</dbReference>
<reference evidence="5 6" key="2">
    <citation type="journal article" date="2017" name="Front. Microbiol.">
        <title>Genomics Reveals a Unique Clone of Burkholderia cenocepacia Harboring an Actively Excising Novel Genomic Island.</title>
        <authorList>
            <person name="Patil P.P."/>
            <person name="Mali S."/>
            <person name="Midha S."/>
            <person name="Gautam V."/>
            <person name="Dash L."/>
            <person name="Kumar S."/>
            <person name="Shastri J."/>
            <person name="Singhal L."/>
            <person name="Patil P.B."/>
        </authorList>
    </citation>
    <scope>NUCLEOTIDE SEQUENCE [LARGE SCALE GENOMIC DNA]</scope>
    <source>
        <strain evidence="5 6">BC-19</strain>
    </source>
</reference>
<dbReference type="GO" id="GO:0004467">
    <property type="term" value="F:long-chain fatty acid-CoA ligase activity"/>
    <property type="evidence" value="ECO:0007669"/>
    <property type="project" value="UniProtKB-EC"/>
</dbReference>
<dbReference type="PROSITE" id="PS00455">
    <property type="entry name" value="AMP_BINDING"/>
    <property type="match status" value="1"/>
</dbReference>
<dbReference type="RefSeq" id="WP_080323186.1">
    <property type="nucleotide sequence ID" value="NZ_JYMX02000026.1"/>
</dbReference>
<dbReference type="InterPro" id="IPR025110">
    <property type="entry name" value="AMP-bd_C"/>
</dbReference>
<dbReference type="Proteomes" id="UP000191686">
    <property type="component" value="Unassembled WGS sequence"/>
</dbReference>
<dbReference type="AlphaFoldDB" id="A0ABD4UKS9"/>
<dbReference type="PANTHER" id="PTHR43767">
    <property type="entry name" value="LONG-CHAIN-FATTY-ACID--COA LIGASE"/>
    <property type="match status" value="1"/>
</dbReference>
<comment type="caution">
    <text evidence="5">The sequence shown here is derived from an EMBL/GenBank/DDBJ whole genome shotgun (WGS) entry which is preliminary data.</text>
</comment>
<dbReference type="InterPro" id="IPR000873">
    <property type="entry name" value="AMP-dep_synth/lig_dom"/>
</dbReference>
<comment type="similarity">
    <text evidence="1">Belongs to the ATP-dependent AMP-binding enzyme family.</text>
</comment>
<evidence type="ECO:0000259" key="3">
    <source>
        <dbReference type="Pfam" id="PF00501"/>
    </source>
</evidence>
<dbReference type="FunFam" id="3.30.300.30:FF:000008">
    <property type="entry name" value="2,3-dihydroxybenzoate-AMP ligase"/>
    <property type="match status" value="1"/>
</dbReference>
<evidence type="ECO:0000256" key="2">
    <source>
        <dbReference type="ARBA" id="ARBA00022598"/>
    </source>
</evidence>
<dbReference type="InterPro" id="IPR050237">
    <property type="entry name" value="ATP-dep_AMP-bd_enzyme"/>
</dbReference>
<dbReference type="Pfam" id="PF00501">
    <property type="entry name" value="AMP-binding"/>
    <property type="match status" value="1"/>
</dbReference>
<evidence type="ECO:0000313" key="5">
    <source>
        <dbReference type="EMBL" id="MCW3714978.1"/>
    </source>
</evidence>
<accession>A0ABD4UKS9</accession>
<dbReference type="SUPFAM" id="SSF56801">
    <property type="entry name" value="Acetyl-CoA synthetase-like"/>
    <property type="match status" value="1"/>
</dbReference>
<reference evidence="5 6" key="1">
    <citation type="journal article" date="2017" name="Front. Microbiol.">
        <title>Genomics reveals a unique clone of Burkholderia cenocepacia harbouring an actively excising novel genomic island.</title>
        <authorList>
            <person name="Patil P."/>
            <person name="Mali S."/>
            <person name="Midha S."/>
            <person name="Gautam V."/>
            <person name="Dash L."/>
            <person name="Kumar S."/>
            <person name="Shastri J."/>
            <person name="Singhal L."/>
            <person name="Patil P.B."/>
        </authorList>
    </citation>
    <scope>NUCLEOTIDE SEQUENCE [LARGE SCALE GENOMIC DNA]</scope>
    <source>
        <strain evidence="5 6">BC-19</strain>
    </source>
</reference>
<feature type="domain" description="AMP-binding enzyme C-terminal" evidence="4">
    <location>
        <begin position="445"/>
        <end position="519"/>
    </location>
</feature>
<dbReference type="InterPro" id="IPR042099">
    <property type="entry name" value="ANL_N_sf"/>
</dbReference>
<gene>
    <name evidence="5" type="ORF">UE95_027195</name>
</gene>
<dbReference type="EMBL" id="JYMX02000026">
    <property type="protein sequence ID" value="MCW3714978.1"/>
    <property type="molecule type" value="Genomic_DNA"/>
</dbReference>
<dbReference type="NCBIfam" id="NF004837">
    <property type="entry name" value="PRK06187.1"/>
    <property type="match status" value="1"/>
</dbReference>
<dbReference type="Gene3D" id="3.30.300.30">
    <property type="match status" value="1"/>
</dbReference>
<proteinExistence type="inferred from homology"/>
<dbReference type="Gene3D" id="3.40.50.12780">
    <property type="entry name" value="N-terminal domain of ligase-like"/>
    <property type="match status" value="1"/>
</dbReference>
<evidence type="ECO:0000256" key="1">
    <source>
        <dbReference type="ARBA" id="ARBA00006432"/>
    </source>
</evidence>
<organism evidence="5 6">
    <name type="scientific">Burkholderia cenocepacia</name>
    <dbReference type="NCBI Taxonomy" id="95486"/>
    <lineage>
        <taxon>Bacteria</taxon>
        <taxon>Pseudomonadati</taxon>
        <taxon>Pseudomonadota</taxon>
        <taxon>Betaproteobacteria</taxon>
        <taxon>Burkholderiales</taxon>
        <taxon>Burkholderiaceae</taxon>
        <taxon>Burkholderia</taxon>
        <taxon>Burkholderia cepacia complex</taxon>
    </lineage>
</organism>
<dbReference type="Pfam" id="PF13193">
    <property type="entry name" value="AMP-binding_C"/>
    <property type="match status" value="1"/>
</dbReference>
<dbReference type="EC" id="6.2.1.3" evidence="5"/>
<protein>
    <submittedName>
        <fullName evidence="5">Long-chain-fatty-acid--CoA ligase</fullName>
        <ecNumber evidence="5">6.2.1.3</ecNumber>
    </submittedName>
</protein>
<dbReference type="PANTHER" id="PTHR43767:SF11">
    <property type="entry name" value="MEDIUM-CHAIN-FATTY-ACID--COA LIGASE"/>
    <property type="match status" value="1"/>
</dbReference>
<keyword evidence="2 5" id="KW-0436">Ligase</keyword>
<evidence type="ECO:0000313" key="6">
    <source>
        <dbReference type="Proteomes" id="UP000191686"/>
    </source>
</evidence>
<dbReference type="InterPro" id="IPR045851">
    <property type="entry name" value="AMP-bd_C_sf"/>
</dbReference>
<sequence>MQSTMQAQQLGVPLLLRHIQRVTGRSRVYTPEKVEGVPFSAIAERAGRLANALGALGCSGDAVVGTLCAATQEHLEAYLGVPGSGRVLHTINVRLHDDQIEYVINHGGDVVIVCDAAHAVRLLRILPKCLTVKIVILVGATPAELPSVPGVAICNYEELLAEVTPQADWPDVKEDRAAIVCYTGGTTGMPKGVAYSHRSLWLQAMSLCTANSLAIGATTRILPAVPLYHVNGWGIPFAALMAGAEMVLPGQSLHAKDLLALIERHAPTLAAGVPTIWADVLELVRSRGKQDLGAIKAISCGGAPVPTMLASAYAEMAIDMHQAWGMTETSSMSAICKTPPWATSDSDRAHYRATQGRVVCGLEVRVVEIGGGPLPNDGKTVGEIQIRGSWVTASYLGSDDRENFDGDWLRTGDLGTLDADGYVCLSDRAKDAIKSGGEWIPSLALEEAIRSHPSIEDVAVVAVEDPRWQERPAAVIVLKSGASTNSEALSSWLQTVVARWWVPSQWVVTAELPRTSVGKIDKKLIRQKLSKGEFESC</sequence>
<feature type="domain" description="AMP-dependent synthetase/ligase" evidence="3">
    <location>
        <begin position="39"/>
        <end position="396"/>
    </location>
</feature>
<name>A0ABD4UKS9_9BURK</name>
<evidence type="ECO:0000259" key="4">
    <source>
        <dbReference type="Pfam" id="PF13193"/>
    </source>
</evidence>